<dbReference type="InterPro" id="IPR002938">
    <property type="entry name" value="FAD-bd"/>
</dbReference>
<sequence length="422" mass="46540">MPKPQKAIIIGAGPAGLAAALRLKQYNHISSVVYEVRPEPTTLGGAIGIPSNGLRLLHRLGLYDALRLKGAETSDLILHSIKGNVIGKTDLTSWSRDKTGFGYLRIRRTSLMDVFYDAAKRADIPIHFGKRLVAIAESSEGSVTATFDDGTSDTADLLLGCDGIHSAVRRLYVDPDFEPEYSGVANVFSLLETAPLPPTAGAVDGLNATLTTDGLLALSPCTPTNEILYWFFSRQLPMPPGGGGRDGWEESGKREVENLKATLLDLIKEMTGDWGEMWRAMIDRTDVVKFYPIFRMGLGGRWSRGRCLILGDAAHAMQPHASQGVSMAMEDVFLLSKLLETVPQRSLDDVYAVYEEKRRPRTDEMSKTAERNGNVRKKTDPWRLWLQEFAISGALSAYNFLHLDRLGIGQKLLAYDVEEEVV</sequence>
<keyword evidence="4" id="KW-0560">Oxidoreductase</keyword>
<evidence type="ECO:0000256" key="5">
    <source>
        <dbReference type="ARBA" id="ARBA00023033"/>
    </source>
</evidence>
<organism evidence="7 8">
    <name type="scientific">Aspergillus pseudoustus</name>
    <dbReference type="NCBI Taxonomy" id="1810923"/>
    <lineage>
        <taxon>Eukaryota</taxon>
        <taxon>Fungi</taxon>
        <taxon>Dikarya</taxon>
        <taxon>Ascomycota</taxon>
        <taxon>Pezizomycotina</taxon>
        <taxon>Eurotiomycetes</taxon>
        <taxon>Eurotiomycetidae</taxon>
        <taxon>Eurotiales</taxon>
        <taxon>Aspergillaceae</taxon>
        <taxon>Aspergillus</taxon>
        <taxon>Aspergillus subgen. Nidulantes</taxon>
    </lineage>
</organism>
<evidence type="ECO:0000259" key="6">
    <source>
        <dbReference type="Pfam" id="PF01494"/>
    </source>
</evidence>
<keyword evidence="8" id="KW-1185">Reference proteome</keyword>
<dbReference type="PANTHER" id="PTHR13789:SF309">
    <property type="entry name" value="PUTATIVE (AFU_ORTHOLOGUE AFUA_6G14510)-RELATED"/>
    <property type="match status" value="1"/>
</dbReference>
<name>A0ABR4KD40_9EURO</name>
<protein>
    <recommendedName>
        <fullName evidence="6">FAD-binding domain-containing protein</fullName>
    </recommendedName>
</protein>
<accession>A0ABR4KD40</accession>
<evidence type="ECO:0000256" key="3">
    <source>
        <dbReference type="ARBA" id="ARBA00022827"/>
    </source>
</evidence>
<keyword evidence="2" id="KW-0285">Flavoprotein</keyword>
<comment type="similarity">
    <text evidence="1">Belongs to the paxM FAD-dependent monooxygenase family.</text>
</comment>
<keyword evidence="3" id="KW-0274">FAD</keyword>
<dbReference type="InterPro" id="IPR036188">
    <property type="entry name" value="FAD/NAD-bd_sf"/>
</dbReference>
<dbReference type="PRINTS" id="PR00420">
    <property type="entry name" value="RNGMNOXGNASE"/>
</dbReference>
<gene>
    <name evidence="7" type="ORF">BJY01DRAFT_261857</name>
</gene>
<dbReference type="SUPFAM" id="SSF51905">
    <property type="entry name" value="FAD/NAD(P)-binding domain"/>
    <property type="match status" value="1"/>
</dbReference>
<dbReference type="Pfam" id="PF01494">
    <property type="entry name" value="FAD_binding_3"/>
    <property type="match status" value="2"/>
</dbReference>
<evidence type="ECO:0000256" key="1">
    <source>
        <dbReference type="ARBA" id="ARBA00007992"/>
    </source>
</evidence>
<evidence type="ECO:0000256" key="2">
    <source>
        <dbReference type="ARBA" id="ARBA00022630"/>
    </source>
</evidence>
<evidence type="ECO:0000313" key="8">
    <source>
        <dbReference type="Proteomes" id="UP001610446"/>
    </source>
</evidence>
<dbReference type="EMBL" id="JBFXLU010000039">
    <property type="protein sequence ID" value="KAL2850204.1"/>
    <property type="molecule type" value="Genomic_DNA"/>
</dbReference>
<evidence type="ECO:0000313" key="7">
    <source>
        <dbReference type="EMBL" id="KAL2850204.1"/>
    </source>
</evidence>
<dbReference type="InterPro" id="IPR050493">
    <property type="entry name" value="FAD-dep_Monooxygenase_BioMet"/>
</dbReference>
<proteinExistence type="inferred from homology"/>
<dbReference type="PANTHER" id="PTHR13789">
    <property type="entry name" value="MONOOXYGENASE"/>
    <property type="match status" value="1"/>
</dbReference>
<feature type="domain" description="FAD-binding" evidence="6">
    <location>
        <begin position="7"/>
        <end position="201"/>
    </location>
</feature>
<keyword evidence="5" id="KW-0503">Monooxygenase</keyword>
<reference evidence="7 8" key="1">
    <citation type="submission" date="2024-07" db="EMBL/GenBank/DDBJ databases">
        <title>Section-level genome sequencing and comparative genomics of Aspergillus sections Usti and Cavernicolus.</title>
        <authorList>
            <consortium name="Lawrence Berkeley National Laboratory"/>
            <person name="Nybo J.L."/>
            <person name="Vesth T.C."/>
            <person name="Theobald S."/>
            <person name="Frisvad J.C."/>
            <person name="Larsen T.O."/>
            <person name="Kjaerboelling I."/>
            <person name="Rothschild-Mancinelli K."/>
            <person name="Lyhne E.K."/>
            <person name="Kogle M.E."/>
            <person name="Barry K."/>
            <person name="Clum A."/>
            <person name="Na H."/>
            <person name="Ledsgaard L."/>
            <person name="Lin J."/>
            <person name="Lipzen A."/>
            <person name="Kuo A."/>
            <person name="Riley R."/>
            <person name="Mondo S."/>
            <person name="Labutti K."/>
            <person name="Haridas S."/>
            <person name="Pangalinan J."/>
            <person name="Salamov A.A."/>
            <person name="Simmons B.A."/>
            <person name="Magnuson J.K."/>
            <person name="Chen J."/>
            <person name="Drula E."/>
            <person name="Henrissat B."/>
            <person name="Wiebenga A."/>
            <person name="Lubbers R.J."/>
            <person name="Gomes A.C."/>
            <person name="Makela M.R."/>
            <person name="Stajich J."/>
            <person name="Grigoriev I.V."/>
            <person name="Mortensen U.H."/>
            <person name="De Vries R.P."/>
            <person name="Baker S.E."/>
            <person name="Andersen M.R."/>
        </authorList>
    </citation>
    <scope>NUCLEOTIDE SEQUENCE [LARGE SCALE GENOMIC DNA]</scope>
    <source>
        <strain evidence="7 8">CBS 123904</strain>
    </source>
</reference>
<feature type="domain" description="FAD-binding" evidence="6">
    <location>
        <begin position="301"/>
        <end position="365"/>
    </location>
</feature>
<evidence type="ECO:0000256" key="4">
    <source>
        <dbReference type="ARBA" id="ARBA00023002"/>
    </source>
</evidence>
<comment type="caution">
    <text evidence="7">The sequence shown here is derived from an EMBL/GenBank/DDBJ whole genome shotgun (WGS) entry which is preliminary data.</text>
</comment>
<dbReference type="Gene3D" id="3.50.50.60">
    <property type="entry name" value="FAD/NAD(P)-binding domain"/>
    <property type="match status" value="1"/>
</dbReference>
<dbReference type="Proteomes" id="UP001610446">
    <property type="component" value="Unassembled WGS sequence"/>
</dbReference>